<dbReference type="Proteomes" id="UP000250235">
    <property type="component" value="Unassembled WGS sequence"/>
</dbReference>
<accession>A0A2Z7D637</accession>
<gene>
    <name evidence="1" type="ORF">F511_31623</name>
</gene>
<dbReference type="EMBL" id="KQ989076">
    <property type="protein sequence ID" value="KZV54885.1"/>
    <property type="molecule type" value="Genomic_DNA"/>
</dbReference>
<keyword evidence="2" id="KW-1185">Reference proteome</keyword>
<evidence type="ECO:0000313" key="1">
    <source>
        <dbReference type="EMBL" id="KZV54885.1"/>
    </source>
</evidence>
<name>A0A2Z7D637_9LAMI</name>
<proteinExistence type="predicted"/>
<protein>
    <submittedName>
        <fullName evidence="1">Putative galacturonosyltransferase 4</fullName>
    </submittedName>
</protein>
<dbReference type="GO" id="GO:0016740">
    <property type="term" value="F:transferase activity"/>
    <property type="evidence" value="ECO:0007669"/>
    <property type="project" value="UniProtKB-KW"/>
</dbReference>
<dbReference type="AlphaFoldDB" id="A0A2Z7D637"/>
<organism evidence="1 2">
    <name type="scientific">Dorcoceras hygrometricum</name>
    <dbReference type="NCBI Taxonomy" id="472368"/>
    <lineage>
        <taxon>Eukaryota</taxon>
        <taxon>Viridiplantae</taxon>
        <taxon>Streptophyta</taxon>
        <taxon>Embryophyta</taxon>
        <taxon>Tracheophyta</taxon>
        <taxon>Spermatophyta</taxon>
        <taxon>Magnoliopsida</taxon>
        <taxon>eudicotyledons</taxon>
        <taxon>Gunneridae</taxon>
        <taxon>Pentapetalae</taxon>
        <taxon>asterids</taxon>
        <taxon>lamiids</taxon>
        <taxon>Lamiales</taxon>
        <taxon>Gesneriaceae</taxon>
        <taxon>Didymocarpoideae</taxon>
        <taxon>Trichosporeae</taxon>
        <taxon>Loxocarpinae</taxon>
        <taxon>Dorcoceras</taxon>
    </lineage>
</organism>
<evidence type="ECO:0000313" key="2">
    <source>
        <dbReference type="Proteomes" id="UP000250235"/>
    </source>
</evidence>
<keyword evidence="1" id="KW-0808">Transferase</keyword>
<reference evidence="1 2" key="1">
    <citation type="journal article" date="2015" name="Proc. Natl. Acad. Sci. U.S.A.">
        <title>The resurrection genome of Boea hygrometrica: A blueprint for survival of dehydration.</title>
        <authorList>
            <person name="Xiao L."/>
            <person name="Yang G."/>
            <person name="Zhang L."/>
            <person name="Yang X."/>
            <person name="Zhao S."/>
            <person name="Ji Z."/>
            <person name="Zhou Q."/>
            <person name="Hu M."/>
            <person name="Wang Y."/>
            <person name="Chen M."/>
            <person name="Xu Y."/>
            <person name="Jin H."/>
            <person name="Xiao X."/>
            <person name="Hu G."/>
            <person name="Bao F."/>
            <person name="Hu Y."/>
            <person name="Wan P."/>
            <person name="Li L."/>
            <person name="Deng X."/>
            <person name="Kuang T."/>
            <person name="Xiang C."/>
            <person name="Zhu J.K."/>
            <person name="Oliver M.J."/>
            <person name="He Y."/>
        </authorList>
    </citation>
    <scope>NUCLEOTIDE SEQUENCE [LARGE SCALE GENOMIC DNA]</scope>
    <source>
        <strain evidence="2">cv. XS01</strain>
    </source>
</reference>
<sequence>MATSFFVNAMQVDFEPVLTMEHTGMTKMFMSLKDTELKGVSEGIRKLALTKEVFSEALEDKTGASNRETFMESRHESTQPTQQSMTYTGKSVYALVEIQEINCVTHFLPKMTQLIKARDFYTILIDRIKSRSTTC</sequence>